<comment type="similarity">
    <text evidence="2">Belongs to the MscS (TC 1.A.23) family.</text>
</comment>
<proteinExistence type="inferred from homology"/>
<dbReference type="Proteomes" id="UP001430377">
    <property type="component" value="Unassembled WGS sequence"/>
</dbReference>
<evidence type="ECO:0000313" key="12">
    <source>
        <dbReference type="Proteomes" id="UP001430377"/>
    </source>
</evidence>
<dbReference type="AlphaFoldDB" id="A0AAW4PYH3"/>
<dbReference type="InterPro" id="IPR049278">
    <property type="entry name" value="MS_channel_C"/>
</dbReference>
<dbReference type="PANTHER" id="PTHR30221">
    <property type="entry name" value="SMALL-CONDUCTANCE MECHANOSENSITIVE CHANNEL"/>
    <property type="match status" value="1"/>
</dbReference>
<dbReference type="Gene3D" id="3.30.70.100">
    <property type="match status" value="1"/>
</dbReference>
<dbReference type="InterPro" id="IPR006685">
    <property type="entry name" value="MscS_channel_2nd"/>
</dbReference>
<gene>
    <name evidence="11" type="ORF">EGH21_22050</name>
</gene>
<evidence type="ECO:0000256" key="2">
    <source>
        <dbReference type="ARBA" id="ARBA00008017"/>
    </source>
</evidence>
<evidence type="ECO:0000256" key="5">
    <source>
        <dbReference type="ARBA" id="ARBA00022989"/>
    </source>
</evidence>
<dbReference type="InterPro" id="IPR011014">
    <property type="entry name" value="MscS_channel_TM-2"/>
</dbReference>
<accession>A0AAW4PYH3</accession>
<dbReference type="EMBL" id="RKLR01000018">
    <property type="protein sequence ID" value="MBX0325704.1"/>
    <property type="molecule type" value="Genomic_DNA"/>
</dbReference>
<dbReference type="SUPFAM" id="SSF82689">
    <property type="entry name" value="Mechanosensitive channel protein MscS (YggB), C-terminal domain"/>
    <property type="match status" value="1"/>
</dbReference>
<feature type="domain" description="Mechanosensitive ion channel MscS C-terminal" evidence="10">
    <location>
        <begin position="168"/>
        <end position="252"/>
    </location>
</feature>
<feature type="transmembrane region" description="Helical" evidence="8">
    <location>
        <begin position="6"/>
        <end position="28"/>
    </location>
</feature>
<evidence type="ECO:0000256" key="4">
    <source>
        <dbReference type="ARBA" id="ARBA00022692"/>
    </source>
</evidence>
<dbReference type="GO" id="GO:0008381">
    <property type="term" value="F:mechanosensitive monoatomic ion channel activity"/>
    <property type="evidence" value="ECO:0007669"/>
    <property type="project" value="InterPro"/>
</dbReference>
<dbReference type="InterPro" id="IPR023408">
    <property type="entry name" value="MscS_beta-dom_sf"/>
</dbReference>
<evidence type="ECO:0000256" key="6">
    <source>
        <dbReference type="ARBA" id="ARBA00023136"/>
    </source>
</evidence>
<evidence type="ECO:0000256" key="3">
    <source>
        <dbReference type="ARBA" id="ARBA00022475"/>
    </source>
</evidence>
<feature type="domain" description="Mechanosensitive ion channel MscS" evidence="9">
    <location>
        <begin position="95"/>
        <end position="159"/>
    </location>
</feature>
<dbReference type="PANTHER" id="PTHR30221:SF20">
    <property type="entry name" value="SMALL-CONDUCTANCE MECHANOSENSITIVE CHANNEL"/>
    <property type="match status" value="1"/>
</dbReference>
<dbReference type="SUPFAM" id="SSF50182">
    <property type="entry name" value="Sm-like ribonucleoproteins"/>
    <property type="match status" value="1"/>
</dbReference>
<feature type="transmembrane region" description="Helical" evidence="8">
    <location>
        <begin position="78"/>
        <end position="107"/>
    </location>
</feature>
<feature type="transmembrane region" description="Helical" evidence="8">
    <location>
        <begin position="49"/>
        <end position="72"/>
    </location>
</feature>
<dbReference type="Pfam" id="PF21082">
    <property type="entry name" value="MS_channel_3rd"/>
    <property type="match status" value="1"/>
</dbReference>
<evidence type="ECO:0000259" key="9">
    <source>
        <dbReference type="Pfam" id="PF00924"/>
    </source>
</evidence>
<comment type="subcellular location">
    <subcellularLocation>
        <location evidence="1">Cell membrane</location>
        <topology evidence="1">Multi-pass membrane protein</topology>
    </subcellularLocation>
</comment>
<keyword evidence="6 8" id="KW-0472">Membrane</keyword>
<feature type="region of interest" description="Disordered" evidence="7">
    <location>
        <begin position="261"/>
        <end position="290"/>
    </location>
</feature>
<keyword evidence="4 8" id="KW-0812">Transmembrane</keyword>
<keyword evidence="3" id="KW-1003">Cell membrane</keyword>
<sequence length="290" mass="30428">MAGLIPTLAQGLATIVLVGGTLAGIDVLETAIEQYAEESDALNQHQQGIVFRVLQIAVLLAAGLATLTVWGVPLGSLAVGAGFLGIVVGTAARSTIGSLIAGFVLMFARPFEIGDWVAIDGDEGIVTDITIINTRMRNAAGEEIVIPNDVVSNATVTNRTSLERLRLSVDVGVDYDADVEAAEAVLGDVLDDVSGVLSNPTPQVVPKSFGDSAVVLECRFWIDHPSAAKRAMTKAAVVREVKRALDEAGIKIPYPQRELLGREESGGLQVAEGDGAESPTPTAEQFERSQ</sequence>
<name>A0AAW4PYH3_9EURY</name>
<evidence type="ECO:0000256" key="1">
    <source>
        <dbReference type="ARBA" id="ARBA00004651"/>
    </source>
</evidence>
<protein>
    <submittedName>
        <fullName evidence="11">Mechanosensitive ion channel family protein</fullName>
    </submittedName>
</protein>
<dbReference type="InterPro" id="IPR045275">
    <property type="entry name" value="MscS_archaea/bacteria_type"/>
</dbReference>
<evidence type="ECO:0000313" key="11">
    <source>
        <dbReference type="EMBL" id="MBX0325704.1"/>
    </source>
</evidence>
<dbReference type="SUPFAM" id="SSF82861">
    <property type="entry name" value="Mechanosensitive channel protein MscS (YggB), transmembrane region"/>
    <property type="match status" value="1"/>
</dbReference>
<reference evidence="11 12" key="1">
    <citation type="submission" date="2021-06" db="EMBL/GenBank/DDBJ databases">
        <title>Halomicroarcula sp. a new haloarchaeum isolated from saline soil.</title>
        <authorList>
            <person name="Duran-Viseras A."/>
            <person name="Sanchez-Porro C."/>
            <person name="Ventosa A."/>
        </authorList>
    </citation>
    <scope>NUCLEOTIDE SEQUENCE [LARGE SCALE GENOMIC DNA]</scope>
    <source>
        <strain evidence="11 12">F13</strain>
    </source>
</reference>
<keyword evidence="12" id="KW-1185">Reference proteome</keyword>
<dbReference type="Gene3D" id="1.10.287.1260">
    <property type="match status" value="1"/>
</dbReference>
<dbReference type="InterPro" id="IPR011066">
    <property type="entry name" value="MscS_channel_C_sf"/>
</dbReference>
<organism evidence="11 12">
    <name type="scientific">Haloarcula rubra</name>
    <dbReference type="NCBI Taxonomy" id="2487747"/>
    <lineage>
        <taxon>Archaea</taxon>
        <taxon>Methanobacteriati</taxon>
        <taxon>Methanobacteriota</taxon>
        <taxon>Stenosarchaea group</taxon>
        <taxon>Halobacteria</taxon>
        <taxon>Halobacteriales</taxon>
        <taxon>Haloarculaceae</taxon>
        <taxon>Haloarcula</taxon>
    </lineage>
</organism>
<dbReference type="Pfam" id="PF00924">
    <property type="entry name" value="MS_channel_2nd"/>
    <property type="match status" value="1"/>
</dbReference>
<evidence type="ECO:0000259" key="10">
    <source>
        <dbReference type="Pfam" id="PF21082"/>
    </source>
</evidence>
<evidence type="ECO:0000256" key="7">
    <source>
        <dbReference type="SAM" id="MobiDB-lite"/>
    </source>
</evidence>
<comment type="caution">
    <text evidence="11">The sequence shown here is derived from an EMBL/GenBank/DDBJ whole genome shotgun (WGS) entry which is preliminary data.</text>
</comment>
<evidence type="ECO:0000256" key="8">
    <source>
        <dbReference type="SAM" id="Phobius"/>
    </source>
</evidence>
<dbReference type="InterPro" id="IPR010920">
    <property type="entry name" value="LSM_dom_sf"/>
</dbReference>
<keyword evidence="5 8" id="KW-1133">Transmembrane helix</keyword>
<dbReference type="GO" id="GO:0005886">
    <property type="term" value="C:plasma membrane"/>
    <property type="evidence" value="ECO:0007669"/>
    <property type="project" value="UniProtKB-SubCell"/>
</dbReference>
<dbReference type="Gene3D" id="2.30.30.60">
    <property type="match status" value="1"/>
</dbReference>